<dbReference type="AlphaFoldDB" id="A0A2Z4AGS9"/>
<evidence type="ECO:0000256" key="2">
    <source>
        <dbReference type="ARBA" id="ARBA00022723"/>
    </source>
</evidence>
<name>A0A2Z4AGS9_9BACT</name>
<dbReference type="Gene3D" id="3.20.20.60">
    <property type="entry name" value="Phosphoenolpyruvate-binding domains"/>
    <property type="match status" value="1"/>
</dbReference>
<evidence type="ECO:0000313" key="5">
    <source>
        <dbReference type="EMBL" id="AWT60336.1"/>
    </source>
</evidence>
<evidence type="ECO:0000313" key="6">
    <source>
        <dbReference type="Proteomes" id="UP000247465"/>
    </source>
</evidence>
<dbReference type="InterPro" id="IPR015813">
    <property type="entry name" value="Pyrv/PenolPyrv_kinase-like_dom"/>
</dbReference>
<keyword evidence="3 5" id="KW-0456">Lyase</keyword>
<proteinExistence type="inferred from homology"/>
<dbReference type="PANTHER" id="PTHR30502:SF0">
    <property type="entry name" value="PHOSPHOENOLPYRUVATE CARBOXYLASE FAMILY PROTEIN"/>
    <property type="match status" value="1"/>
</dbReference>
<keyword evidence="2" id="KW-0479">Metal-binding</keyword>
<comment type="similarity">
    <text evidence="1">Belongs to the HpcH/HpaI aldolase family.</text>
</comment>
<dbReference type="GO" id="GO:0005737">
    <property type="term" value="C:cytoplasm"/>
    <property type="evidence" value="ECO:0007669"/>
    <property type="project" value="TreeGrafter"/>
</dbReference>
<dbReference type="InterPro" id="IPR005000">
    <property type="entry name" value="Aldolase/citrate-lyase_domain"/>
</dbReference>
<dbReference type="InterPro" id="IPR050251">
    <property type="entry name" value="HpcH-HpaI_aldolase"/>
</dbReference>
<dbReference type="Pfam" id="PF03328">
    <property type="entry name" value="HpcH_HpaI"/>
    <property type="match status" value="1"/>
</dbReference>
<dbReference type="GO" id="GO:0106099">
    <property type="term" value="F:2-keto-3-deoxy-L-rhamnonate aldolase activity"/>
    <property type="evidence" value="ECO:0007669"/>
    <property type="project" value="UniProtKB-EC"/>
</dbReference>
<dbReference type="InterPro" id="IPR040442">
    <property type="entry name" value="Pyrv_kinase-like_dom_sf"/>
</dbReference>
<dbReference type="KEGG" id="mtar:DF168_01542"/>
<accession>A0A2Z4AGS9</accession>
<gene>
    <name evidence="5" type="primary">rhmA_3</name>
    <name evidence="5" type="ORF">DF168_01542</name>
</gene>
<sequence>MSIEQPIIANQVKKDLKNGNTILGFNVFESLRPSVLKIISQAGYNTILVETEHVMHNEETFTNFLVMARDNGLCPIVTTIVPSRPFVSRVLDSGALGICLSHAETPEQLGELVQWMKYPPVGERGLAMGANADYQHEDAERYCREANEATLLILKIESGLGVQNAEIMLSNDWVDAVVFGPGDLAADLGFHGEWEHPEVIRSMERVTKIALANGVAVEPAIYPKTSEEYKRLRDRGIQLFGRFRLSEYDLLREGAMMDIEIYRD</sequence>
<dbReference type="SUPFAM" id="SSF51621">
    <property type="entry name" value="Phosphoenolpyruvate/pyruvate domain"/>
    <property type="match status" value="1"/>
</dbReference>
<dbReference type="Proteomes" id="UP000247465">
    <property type="component" value="Chromosome"/>
</dbReference>
<dbReference type="EMBL" id="CP029803">
    <property type="protein sequence ID" value="AWT60336.1"/>
    <property type="molecule type" value="Genomic_DNA"/>
</dbReference>
<dbReference type="PANTHER" id="PTHR30502">
    <property type="entry name" value="2-KETO-3-DEOXY-L-RHAMNONATE ALDOLASE"/>
    <property type="match status" value="1"/>
</dbReference>
<evidence type="ECO:0000256" key="3">
    <source>
        <dbReference type="ARBA" id="ARBA00023239"/>
    </source>
</evidence>
<evidence type="ECO:0000259" key="4">
    <source>
        <dbReference type="Pfam" id="PF03328"/>
    </source>
</evidence>
<protein>
    <submittedName>
        <fullName evidence="5">2-keto-3-deoxy-L-rhamnonate aldolase</fullName>
        <ecNumber evidence="5">4.1.2.53</ecNumber>
    </submittedName>
</protein>
<evidence type="ECO:0000256" key="1">
    <source>
        <dbReference type="ARBA" id="ARBA00005568"/>
    </source>
</evidence>
<organism evidence="5 6">
    <name type="scientific">Candidatus Moanibacter tarae</name>
    <dbReference type="NCBI Taxonomy" id="2200854"/>
    <lineage>
        <taxon>Bacteria</taxon>
        <taxon>Pseudomonadati</taxon>
        <taxon>Verrucomicrobiota</taxon>
        <taxon>Opitutia</taxon>
        <taxon>Puniceicoccales</taxon>
        <taxon>Puniceicoccales incertae sedis</taxon>
        <taxon>Candidatus Moanibacter</taxon>
    </lineage>
</organism>
<dbReference type="EC" id="4.1.2.53" evidence="5"/>
<feature type="domain" description="HpcH/HpaI aldolase/citrate lyase" evidence="4">
    <location>
        <begin position="32"/>
        <end position="227"/>
    </location>
</feature>
<dbReference type="GO" id="GO:0046872">
    <property type="term" value="F:metal ion binding"/>
    <property type="evidence" value="ECO:0007669"/>
    <property type="project" value="UniProtKB-KW"/>
</dbReference>
<reference evidence="5 6" key="1">
    <citation type="submission" date="2018-06" db="EMBL/GenBank/DDBJ databases">
        <title>Draft Genome Sequence of a Novel Marine Bacterium Related to the Verrucomicrobia.</title>
        <authorList>
            <person name="Vosseberg J."/>
            <person name="Martijn J."/>
            <person name="Ettema T.J.G."/>
        </authorList>
    </citation>
    <scope>NUCLEOTIDE SEQUENCE [LARGE SCALE GENOMIC DNA]</scope>
    <source>
        <strain evidence="5">TARA_B100001123</strain>
    </source>
</reference>